<evidence type="ECO:0000259" key="3">
    <source>
        <dbReference type="SMART" id="SM00223"/>
    </source>
</evidence>
<sequence>MIVLPDPVIVKIASNMGLKKAGREYQTHSKIHSPKHCQVICREGELCVSWNYDLSTKTCHLYQTVDERIGFIGKNYVFWTEGMWKIKLSLQTSCFDRKTISYSESSVLKSAKKFVKPMQNVFFWSWNYESQICYRKNGNDLRHLRGKQNYISGPRVCENCFRKGVNLESKDIETINKTSSPRDCQIHCQKLRDCKLWVLIGRVCYLRTERISHIHIETDAVSGTPECSFVLDYHNSISGEGKITQGILYTKTCVRKMPDFHRSYKRDYRTLYISGPKFCGLRTLMEHNNVSYEGKISGPKHCQDCFVRDVAYLPLLNKTIDHALSPYDCQRFLKERSAVQVNVYTVSTKNKISEISPDFIKNRQNEHDIIRFKTPESQLYEVKNKGNEFYQRNKWNVQEHGITNFSSSNKSNQHKVESLLNEFNLKDDTEILLVDENGKVENITGGDQINDWDNACLIVGIEIDVPNHDIYSSLTNPFECAVFCKLHSECYSWTFKFGKKVCQIKGIFTSFDVKEEKDSVSGIASCDLI</sequence>
<keyword evidence="1" id="KW-0677">Repeat</keyword>
<feature type="domain" description="Apple" evidence="3">
    <location>
        <begin position="160"/>
        <end position="227"/>
    </location>
</feature>
<dbReference type="AlphaFoldDB" id="A0A7R8H3D9"/>
<dbReference type="Gene3D" id="3.50.4.10">
    <property type="entry name" value="Hepatocyte Growth Factor"/>
    <property type="match status" value="3"/>
</dbReference>
<dbReference type="Pfam" id="PF14295">
    <property type="entry name" value="PAN_4"/>
    <property type="match status" value="3"/>
</dbReference>
<accession>A0A7R8H3D9</accession>
<proteinExistence type="predicted"/>
<dbReference type="OrthoDB" id="9981255at2759"/>
<protein>
    <submittedName>
        <fullName evidence="4">(salmon louse) hypothetical protein</fullName>
    </submittedName>
</protein>
<feature type="domain" description="Apple" evidence="3">
    <location>
        <begin position="456"/>
        <end position="526"/>
    </location>
</feature>
<name>A0A7R8H3D9_LEPSM</name>
<gene>
    <name evidence="4" type="ORF">LSAA_5066</name>
</gene>
<dbReference type="SMART" id="SM00223">
    <property type="entry name" value="APPLE"/>
    <property type="match status" value="2"/>
</dbReference>
<dbReference type="Proteomes" id="UP000675881">
    <property type="component" value="Chromosome 14"/>
</dbReference>
<keyword evidence="5" id="KW-1185">Reference proteome</keyword>
<evidence type="ECO:0000256" key="2">
    <source>
        <dbReference type="ARBA" id="ARBA00023157"/>
    </source>
</evidence>
<dbReference type="SUPFAM" id="SSF57414">
    <property type="entry name" value="Hairpin loop containing domain-like"/>
    <property type="match status" value="2"/>
</dbReference>
<dbReference type="GO" id="GO:0006508">
    <property type="term" value="P:proteolysis"/>
    <property type="evidence" value="ECO:0007669"/>
    <property type="project" value="InterPro"/>
</dbReference>
<evidence type="ECO:0000256" key="1">
    <source>
        <dbReference type="ARBA" id="ARBA00022737"/>
    </source>
</evidence>
<dbReference type="GO" id="GO:0005576">
    <property type="term" value="C:extracellular region"/>
    <property type="evidence" value="ECO:0007669"/>
    <property type="project" value="InterPro"/>
</dbReference>
<evidence type="ECO:0000313" key="4">
    <source>
        <dbReference type="EMBL" id="CAF2842631.1"/>
    </source>
</evidence>
<organism evidence="4 5">
    <name type="scientific">Lepeophtheirus salmonis</name>
    <name type="common">Salmon louse</name>
    <name type="synonym">Caligus salmonis</name>
    <dbReference type="NCBI Taxonomy" id="72036"/>
    <lineage>
        <taxon>Eukaryota</taxon>
        <taxon>Metazoa</taxon>
        <taxon>Ecdysozoa</taxon>
        <taxon>Arthropoda</taxon>
        <taxon>Crustacea</taxon>
        <taxon>Multicrustacea</taxon>
        <taxon>Hexanauplia</taxon>
        <taxon>Copepoda</taxon>
        <taxon>Siphonostomatoida</taxon>
        <taxon>Caligidae</taxon>
        <taxon>Lepeophtheirus</taxon>
    </lineage>
</organism>
<dbReference type="InterPro" id="IPR003609">
    <property type="entry name" value="Pan_app"/>
</dbReference>
<dbReference type="EMBL" id="HG994593">
    <property type="protein sequence ID" value="CAF2842631.1"/>
    <property type="molecule type" value="Genomic_DNA"/>
</dbReference>
<keyword evidence="2" id="KW-1015">Disulfide bond</keyword>
<evidence type="ECO:0000313" key="5">
    <source>
        <dbReference type="Proteomes" id="UP000675881"/>
    </source>
</evidence>
<reference evidence="4" key="1">
    <citation type="submission" date="2021-02" db="EMBL/GenBank/DDBJ databases">
        <authorList>
            <person name="Bekaert M."/>
        </authorList>
    </citation>
    <scope>NUCLEOTIDE SEQUENCE</scope>
    <source>
        <strain evidence="4">IoA-00</strain>
    </source>
</reference>
<dbReference type="InterPro" id="IPR000177">
    <property type="entry name" value="Apple"/>
</dbReference>